<gene>
    <name evidence="1" type="ORF">FSB_LOCUS45753</name>
</gene>
<protein>
    <submittedName>
        <fullName evidence="1">Uncharacterized protein</fullName>
    </submittedName>
</protein>
<dbReference type="EMBL" id="OIVN01004523">
    <property type="protein sequence ID" value="SPD17871.1"/>
    <property type="molecule type" value="Genomic_DNA"/>
</dbReference>
<dbReference type="AlphaFoldDB" id="A0A2N9I1Y7"/>
<accession>A0A2N9I1Y7</accession>
<organism evidence="1">
    <name type="scientific">Fagus sylvatica</name>
    <name type="common">Beechnut</name>
    <dbReference type="NCBI Taxonomy" id="28930"/>
    <lineage>
        <taxon>Eukaryota</taxon>
        <taxon>Viridiplantae</taxon>
        <taxon>Streptophyta</taxon>
        <taxon>Embryophyta</taxon>
        <taxon>Tracheophyta</taxon>
        <taxon>Spermatophyta</taxon>
        <taxon>Magnoliopsida</taxon>
        <taxon>eudicotyledons</taxon>
        <taxon>Gunneridae</taxon>
        <taxon>Pentapetalae</taxon>
        <taxon>rosids</taxon>
        <taxon>fabids</taxon>
        <taxon>Fagales</taxon>
        <taxon>Fagaceae</taxon>
        <taxon>Fagus</taxon>
    </lineage>
</organism>
<proteinExistence type="predicted"/>
<evidence type="ECO:0000313" key="1">
    <source>
        <dbReference type="EMBL" id="SPD17871.1"/>
    </source>
</evidence>
<name>A0A2N9I1Y7_FAGSY</name>
<reference evidence="1" key="1">
    <citation type="submission" date="2018-02" db="EMBL/GenBank/DDBJ databases">
        <authorList>
            <person name="Cohen D.B."/>
            <person name="Kent A.D."/>
        </authorList>
    </citation>
    <scope>NUCLEOTIDE SEQUENCE</scope>
</reference>
<sequence>MYLDGIETVHNRRERNEDSGECSKGLTVFTQTARPTGCRRIDGELSDELCDIAHWQSKFSTFVIPNWVDIGKLCNASNLGECLMYQRDDVEAEVIPIDETMAEHEGNNEDEEHDIPDVDMDVDMDYDM</sequence>